<organism evidence="2 3">
    <name type="scientific">Phytophthora pseudosyringae</name>
    <dbReference type="NCBI Taxonomy" id="221518"/>
    <lineage>
        <taxon>Eukaryota</taxon>
        <taxon>Sar</taxon>
        <taxon>Stramenopiles</taxon>
        <taxon>Oomycota</taxon>
        <taxon>Peronosporomycetes</taxon>
        <taxon>Peronosporales</taxon>
        <taxon>Peronosporaceae</taxon>
        <taxon>Phytophthora</taxon>
    </lineage>
</organism>
<evidence type="ECO:0008006" key="4">
    <source>
        <dbReference type="Google" id="ProtNLM"/>
    </source>
</evidence>
<comment type="caution">
    <text evidence="2">The sequence shown here is derived from an EMBL/GenBank/DDBJ whole genome shotgun (WGS) entry which is preliminary data.</text>
</comment>
<protein>
    <recommendedName>
        <fullName evidence="4">RING-type domain-containing protein</fullName>
    </recommendedName>
</protein>
<accession>A0A8T1VKN6</accession>
<gene>
    <name evidence="2" type="ORF">PHYPSEUDO_007908</name>
</gene>
<reference evidence="2" key="1">
    <citation type="submission" date="2021-02" db="EMBL/GenBank/DDBJ databases">
        <authorList>
            <person name="Palmer J.M."/>
        </authorList>
    </citation>
    <scope>NUCLEOTIDE SEQUENCE</scope>
    <source>
        <strain evidence="2">SCRP734</strain>
    </source>
</reference>
<dbReference type="AlphaFoldDB" id="A0A8T1VKN6"/>
<proteinExistence type="predicted"/>
<evidence type="ECO:0000313" key="3">
    <source>
        <dbReference type="Proteomes" id="UP000694044"/>
    </source>
</evidence>
<feature type="region of interest" description="Disordered" evidence="1">
    <location>
        <begin position="96"/>
        <end position="128"/>
    </location>
</feature>
<evidence type="ECO:0000313" key="2">
    <source>
        <dbReference type="EMBL" id="KAG7379964.1"/>
    </source>
</evidence>
<dbReference type="OrthoDB" id="1431934at2759"/>
<name>A0A8T1VKN6_9STRA</name>
<dbReference type="EMBL" id="JAGDFM010000319">
    <property type="protein sequence ID" value="KAG7379964.1"/>
    <property type="molecule type" value="Genomic_DNA"/>
</dbReference>
<evidence type="ECO:0000256" key="1">
    <source>
        <dbReference type="SAM" id="MobiDB-lite"/>
    </source>
</evidence>
<sequence length="427" mass="48639">MASFFVVPAPAPFDAVAPVCPPFTQEAFPALCQICMDAPASVFQLCGGDCLAEVCSQCLVRHVSATVYSFYPGLLPKVRCPMCLNLLNKNQWENLVVPPNAPEEPDQEQEQEQEQDPPETPEQPQDDVQYVDDNSHVLDKYVVLCRQSCGFQSPCCHNSDYSMLPECYAESEDEDDQDTQLKLPEVQLEAVEELCRRGVEFCYHRQDAAEFYAFLTEKFEGNAEHVLWKVLPKIVDEERRAALLLRHLNKNPDTQTRCCGANVCFKCKATNHHDGKCRDFIEDENVVECRGCGVTVVMVDGCDALHCLCGFSFSWSEEVARQLAQRKLLAPSEDAEYDNWALWRYRMCETLQKVTNLPATQRELRLARLVREHRPLLRRLLLPRVYRHRLSRNDPESVEEAAIKLKSIAERPLTPESPLLSRSESVP</sequence>
<feature type="compositionally biased region" description="Acidic residues" evidence="1">
    <location>
        <begin position="103"/>
        <end position="119"/>
    </location>
</feature>
<dbReference type="Proteomes" id="UP000694044">
    <property type="component" value="Unassembled WGS sequence"/>
</dbReference>
<keyword evidence="3" id="KW-1185">Reference proteome</keyword>